<reference evidence="3" key="2">
    <citation type="submission" date="2025-09" db="UniProtKB">
        <authorList>
            <consortium name="Ensembl"/>
        </authorList>
    </citation>
    <scope>IDENTIFICATION</scope>
</reference>
<reference evidence="3" key="1">
    <citation type="submission" date="2025-08" db="UniProtKB">
        <authorList>
            <consortium name="Ensembl"/>
        </authorList>
    </citation>
    <scope>IDENTIFICATION</scope>
</reference>
<dbReference type="AlphaFoldDB" id="A0A8C5A9T4"/>
<dbReference type="InterPro" id="IPR000159">
    <property type="entry name" value="RA_dom"/>
</dbReference>
<evidence type="ECO:0000313" key="3">
    <source>
        <dbReference type="Ensembl" id="ENSGMOP00000027734.1"/>
    </source>
</evidence>
<dbReference type="Ensembl" id="ENSGMOT00000038919.1">
    <property type="protein sequence ID" value="ENSGMOP00000027734.1"/>
    <property type="gene ID" value="ENSGMOG00000036317.1"/>
</dbReference>
<evidence type="ECO:0000313" key="4">
    <source>
        <dbReference type="Proteomes" id="UP000694546"/>
    </source>
</evidence>
<dbReference type="OrthoDB" id="10034447at2759"/>
<dbReference type="PANTHER" id="PTHR15286">
    <property type="entry name" value="RAS-ASSOCIATING DOMAIN CONTAINING PROTEIN"/>
    <property type="match status" value="1"/>
</dbReference>
<dbReference type="GO" id="GO:0007165">
    <property type="term" value="P:signal transduction"/>
    <property type="evidence" value="ECO:0007669"/>
    <property type="project" value="InterPro"/>
</dbReference>
<dbReference type="Proteomes" id="UP000694546">
    <property type="component" value="Chromosome 14"/>
</dbReference>
<dbReference type="SUPFAM" id="SSF54236">
    <property type="entry name" value="Ubiquitin-like"/>
    <property type="match status" value="1"/>
</dbReference>
<dbReference type="PANTHER" id="PTHR15286:SF13">
    <property type="entry name" value="RAS ASSOCIATION DOMAIN-CONTAINING PROTEIN 10"/>
    <property type="match status" value="1"/>
</dbReference>
<proteinExistence type="predicted"/>
<organism evidence="3 4">
    <name type="scientific">Gadus morhua</name>
    <name type="common">Atlantic cod</name>
    <dbReference type="NCBI Taxonomy" id="8049"/>
    <lineage>
        <taxon>Eukaryota</taxon>
        <taxon>Metazoa</taxon>
        <taxon>Chordata</taxon>
        <taxon>Craniata</taxon>
        <taxon>Vertebrata</taxon>
        <taxon>Euteleostomi</taxon>
        <taxon>Actinopterygii</taxon>
        <taxon>Neopterygii</taxon>
        <taxon>Teleostei</taxon>
        <taxon>Neoteleostei</taxon>
        <taxon>Acanthomorphata</taxon>
        <taxon>Zeiogadaria</taxon>
        <taxon>Gadariae</taxon>
        <taxon>Gadiformes</taxon>
        <taxon>Gadoidei</taxon>
        <taxon>Gadidae</taxon>
        <taxon>Gadus</taxon>
    </lineage>
</organism>
<dbReference type="SMART" id="SM00314">
    <property type="entry name" value="RA"/>
    <property type="match status" value="1"/>
</dbReference>
<protein>
    <submittedName>
        <fullName evidence="3">Ras association domain family member 10</fullName>
    </submittedName>
</protein>
<name>A0A8C5A9T4_GADMO</name>
<keyword evidence="4" id="KW-1185">Reference proteome</keyword>
<feature type="coiled-coil region" evidence="1">
    <location>
        <begin position="268"/>
        <end position="305"/>
    </location>
</feature>
<dbReference type="InterPro" id="IPR033593">
    <property type="entry name" value="N-RASSF"/>
</dbReference>
<dbReference type="InterPro" id="IPR029071">
    <property type="entry name" value="Ubiquitin-like_domsf"/>
</dbReference>
<evidence type="ECO:0000256" key="1">
    <source>
        <dbReference type="SAM" id="Coils"/>
    </source>
</evidence>
<dbReference type="GeneTree" id="ENSGT00950000182839"/>
<sequence>MQSEERQISVWVCQEEKLVLGLSKRTTCADVVRVLLLDDHHNARVKVSKQVTLRRRPQSYCVVEIWKELERVLPDNTRILRLWDAWGAEEQGNVKFVLFQQEPSAVFAAHDARLCVPAGAAVGPCRSAEARVVRSKDSPPAAAGATNSNAAMCFSPGKQRRIVRKAFRKLEKINKKKTRATSVDATSIRMETIIHRVASQDHAIRQQVHRIHELDKEIDCFEAQVHADRMKSHGVNYVQDTYSVDGPVERPFTREGDALSSVDRIANMEEYLRQCQEMVKLQERLEDHEALVDSMTRDIQEELNRRWMERRRREEKPMACTTSPPHLTKTPGMHTVGLVAGNDCLLDHVERIRTELDASLYIGLRLDTDLVAIDHDLQLTQVTLRAREREIHALLKQLDTLDADEEPLTFEKCSDNVPKEGEMVWSLETKRGWVEQTRCCNISQDEDSDTGISSLHSQDSDTYPVISLT</sequence>
<gene>
    <name evidence="3" type="primary">RASSF10</name>
</gene>
<evidence type="ECO:0000259" key="2">
    <source>
        <dbReference type="PROSITE" id="PS50200"/>
    </source>
</evidence>
<dbReference type="Gene3D" id="3.10.20.90">
    <property type="entry name" value="Phosphatidylinositol 3-kinase Catalytic Subunit, Chain A, domain 1"/>
    <property type="match status" value="1"/>
</dbReference>
<feature type="domain" description="Ras-associating" evidence="2">
    <location>
        <begin position="1"/>
        <end position="103"/>
    </location>
</feature>
<keyword evidence="1" id="KW-0175">Coiled coil</keyword>
<dbReference type="PROSITE" id="PS50200">
    <property type="entry name" value="RA"/>
    <property type="match status" value="1"/>
</dbReference>
<accession>A0A8C5A9T4</accession>
<dbReference type="OMA" id="QISVWVC"/>